<reference evidence="2" key="1">
    <citation type="submission" date="2023-06" db="EMBL/GenBank/DDBJ databases">
        <authorList>
            <person name="Kurt Z."/>
        </authorList>
    </citation>
    <scope>NUCLEOTIDE SEQUENCE</scope>
</reference>
<evidence type="ECO:0000313" key="3">
    <source>
        <dbReference type="EMBL" id="CAL6046852.1"/>
    </source>
</evidence>
<keyword evidence="1" id="KW-0472">Membrane</keyword>
<accession>A0AA86PDX1</accession>
<evidence type="ECO:0000313" key="4">
    <source>
        <dbReference type="Proteomes" id="UP001642409"/>
    </source>
</evidence>
<organism evidence="2">
    <name type="scientific">Hexamita inflata</name>
    <dbReference type="NCBI Taxonomy" id="28002"/>
    <lineage>
        <taxon>Eukaryota</taxon>
        <taxon>Metamonada</taxon>
        <taxon>Diplomonadida</taxon>
        <taxon>Hexamitidae</taxon>
        <taxon>Hexamitinae</taxon>
        <taxon>Hexamita</taxon>
    </lineage>
</organism>
<sequence>MFRIPVYTGNCQNDCFTTAETSGAVLYLKNPLENGQKTILCVDSFFVNGEKNTKIFLCSVFGFVFGLIAVFILLFAVWFNSELFKKEQYIRIGHYDPYT</sequence>
<name>A0AA86PDX1_9EUKA</name>
<comment type="caution">
    <text evidence="2">The sequence shown here is derived from an EMBL/GenBank/DDBJ whole genome shotgun (WGS) entry which is preliminary data.</text>
</comment>
<keyword evidence="1" id="KW-1133">Transmembrane helix</keyword>
<dbReference type="Proteomes" id="UP001642409">
    <property type="component" value="Unassembled WGS sequence"/>
</dbReference>
<keyword evidence="4" id="KW-1185">Reference proteome</keyword>
<evidence type="ECO:0000313" key="2">
    <source>
        <dbReference type="EMBL" id="CAI9933977.1"/>
    </source>
</evidence>
<evidence type="ECO:0000256" key="1">
    <source>
        <dbReference type="SAM" id="Phobius"/>
    </source>
</evidence>
<dbReference type="EMBL" id="CAXDID020000169">
    <property type="protein sequence ID" value="CAL6046852.1"/>
    <property type="molecule type" value="Genomic_DNA"/>
</dbReference>
<dbReference type="EMBL" id="CATOUU010000554">
    <property type="protein sequence ID" value="CAI9933977.1"/>
    <property type="molecule type" value="Genomic_DNA"/>
</dbReference>
<reference evidence="3 4" key="2">
    <citation type="submission" date="2024-07" db="EMBL/GenBank/DDBJ databases">
        <authorList>
            <person name="Akdeniz Z."/>
        </authorList>
    </citation>
    <scope>NUCLEOTIDE SEQUENCE [LARGE SCALE GENOMIC DNA]</scope>
</reference>
<feature type="transmembrane region" description="Helical" evidence="1">
    <location>
        <begin position="55"/>
        <end position="79"/>
    </location>
</feature>
<keyword evidence="1" id="KW-0812">Transmembrane</keyword>
<proteinExistence type="predicted"/>
<protein>
    <submittedName>
        <fullName evidence="3">Hypothetical_protein</fullName>
    </submittedName>
</protein>
<dbReference type="AlphaFoldDB" id="A0AA86PDX1"/>
<gene>
    <name evidence="2" type="ORF">HINF_LOCUS21622</name>
    <name evidence="3" type="ORF">HINF_LOCUS41926</name>
</gene>